<gene>
    <name evidence="1" type="ORF">WG929_19250</name>
</gene>
<evidence type="ECO:0008006" key="3">
    <source>
        <dbReference type="Google" id="ProtNLM"/>
    </source>
</evidence>
<evidence type="ECO:0000313" key="1">
    <source>
        <dbReference type="EMBL" id="MFK4754548.1"/>
    </source>
</evidence>
<evidence type="ECO:0000313" key="2">
    <source>
        <dbReference type="Proteomes" id="UP001620597"/>
    </source>
</evidence>
<comment type="caution">
    <text evidence="1">The sequence shown here is derived from an EMBL/GenBank/DDBJ whole genome shotgun (WGS) entry which is preliminary data.</text>
</comment>
<proteinExistence type="predicted"/>
<protein>
    <recommendedName>
        <fullName evidence="3">ROK family protein</fullName>
    </recommendedName>
</protein>
<accession>A0ABW8NNI4</accession>
<dbReference type="Proteomes" id="UP001620597">
    <property type="component" value="Unassembled WGS sequence"/>
</dbReference>
<name>A0ABW8NNI4_9GAMM</name>
<dbReference type="RefSeq" id="WP_416207391.1">
    <property type="nucleotide sequence ID" value="NZ_JBBKTX010000033.1"/>
</dbReference>
<dbReference type="EMBL" id="JBBKTX010000033">
    <property type="protein sequence ID" value="MFK4754548.1"/>
    <property type="molecule type" value="Genomic_DNA"/>
</dbReference>
<sequence>MATQVPGSSCEQYGFHKLPLQPGDDSAWVSSAQAISSLVSSVFSRCFLIFKPYGIATDMILTNEVELDIGGLLLCDKVCLLLGQLTNQPIRHCPLGISDSTRVNPSAILVGAATRALWGLPDDSDSVSPTFDLTRQACKPAS</sequence>
<organism evidence="1 2">
    <name type="scientific">Oceanobacter antarcticus</name>
    <dbReference type="NCBI Taxonomy" id="3133425"/>
    <lineage>
        <taxon>Bacteria</taxon>
        <taxon>Pseudomonadati</taxon>
        <taxon>Pseudomonadota</taxon>
        <taxon>Gammaproteobacteria</taxon>
        <taxon>Oceanospirillales</taxon>
        <taxon>Oceanospirillaceae</taxon>
        <taxon>Oceanobacter</taxon>
    </lineage>
</organism>
<reference evidence="1 2" key="1">
    <citation type="submission" date="2024-03" db="EMBL/GenBank/DDBJ databases">
        <title>High-quality draft genome sequence of Oceanobacter sp. wDCs-4.</title>
        <authorList>
            <person name="Dong C."/>
        </authorList>
    </citation>
    <scope>NUCLEOTIDE SEQUENCE [LARGE SCALE GENOMIC DNA]</scope>
    <source>
        <strain evidence="2">wDCs-4</strain>
    </source>
</reference>
<keyword evidence="2" id="KW-1185">Reference proteome</keyword>